<comment type="caution">
    <text evidence="1">The sequence shown here is derived from an EMBL/GenBank/DDBJ whole genome shotgun (WGS) entry which is preliminary data.</text>
</comment>
<evidence type="ECO:0000313" key="2">
    <source>
        <dbReference type="Proteomes" id="UP001562065"/>
    </source>
</evidence>
<accession>A0ABV4AHA9</accession>
<reference evidence="1 2" key="1">
    <citation type="submission" date="2024-07" db="EMBL/GenBank/DDBJ databases">
        <authorList>
            <person name="Ren Q."/>
        </authorList>
    </citation>
    <scope>NUCLEOTIDE SEQUENCE [LARGE SCALE GENOMIC DNA]</scope>
    <source>
        <strain evidence="1 2">REN37</strain>
    </source>
</reference>
<evidence type="ECO:0000313" key="1">
    <source>
        <dbReference type="EMBL" id="MEY1662219.1"/>
    </source>
</evidence>
<proteinExistence type="predicted"/>
<dbReference type="Pfam" id="PF04655">
    <property type="entry name" value="APH_6_hur"/>
    <property type="match status" value="1"/>
</dbReference>
<dbReference type="InterPro" id="IPR006748">
    <property type="entry name" value="NH2Glyco/OHUrea_AB-resist_kin"/>
</dbReference>
<sequence length="61" mass="6634">MGVSVLDFGPAGWLAIDPKELRGEHGFDYANIFCNPDRDSALAPGCFARRIEVIALPQFAP</sequence>
<organism evidence="1 2">
    <name type="scientific">Isoalcanivorax beigongshangi</name>
    <dbReference type="NCBI Taxonomy" id="3238810"/>
    <lineage>
        <taxon>Bacteria</taxon>
        <taxon>Pseudomonadati</taxon>
        <taxon>Pseudomonadota</taxon>
        <taxon>Gammaproteobacteria</taxon>
        <taxon>Oceanospirillales</taxon>
        <taxon>Alcanivoracaceae</taxon>
        <taxon>Isoalcanivorax</taxon>
    </lineage>
</organism>
<dbReference type="RefSeq" id="WP_369455458.1">
    <property type="nucleotide sequence ID" value="NZ_JBGCUO010000001.1"/>
</dbReference>
<name>A0ABV4AHA9_9GAMM</name>
<dbReference type="Proteomes" id="UP001562065">
    <property type="component" value="Unassembled WGS sequence"/>
</dbReference>
<gene>
    <name evidence="1" type="ORF">AB5I84_08675</name>
</gene>
<dbReference type="EMBL" id="JBGCUO010000001">
    <property type="protein sequence ID" value="MEY1662219.1"/>
    <property type="molecule type" value="Genomic_DNA"/>
</dbReference>
<keyword evidence="2" id="KW-1185">Reference proteome</keyword>
<protein>
    <submittedName>
        <fullName evidence="1">Aminoglycoside phosphotransferase family protein</fullName>
    </submittedName>
</protein>